<dbReference type="OrthoDB" id="6687494at2"/>
<feature type="chain" id="PRO_5021891709" evidence="5">
    <location>
        <begin position="20"/>
        <end position="454"/>
    </location>
</feature>
<dbReference type="PANTHER" id="PTHR11102:SF160">
    <property type="entry name" value="ERAD-ASSOCIATED E3 UBIQUITIN-PROTEIN LIGASE COMPONENT HRD3"/>
    <property type="match status" value="1"/>
</dbReference>
<organism evidence="7 8">
    <name type="scientific">Aliikangiella marina</name>
    <dbReference type="NCBI Taxonomy" id="1712262"/>
    <lineage>
        <taxon>Bacteria</taxon>
        <taxon>Pseudomonadati</taxon>
        <taxon>Pseudomonadota</taxon>
        <taxon>Gammaproteobacteria</taxon>
        <taxon>Oceanospirillales</taxon>
        <taxon>Pleioneaceae</taxon>
        <taxon>Aliikangiella</taxon>
    </lineage>
</organism>
<dbReference type="InterPro" id="IPR050767">
    <property type="entry name" value="Sel1_AlgK"/>
</dbReference>
<dbReference type="GO" id="GO:0016020">
    <property type="term" value="C:membrane"/>
    <property type="evidence" value="ECO:0007669"/>
    <property type="project" value="UniProtKB-SubCell"/>
</dbReference>
<dbReference type="InterPro" id="IPR006260">
    <property type="entry name" value="TonB/TolA_C"/>
</dbReference>
<dbReference type="SUPFAM" id="SSF81901">
    <property type="entry name" value="HCP-like"/>
    <property type="match status" value="2"/>
</dbReference>
<keyword evidence="2" id="KW-0812">Transmembrane</keyword>
<protein>
    <submittedName>
        <fullName evidence="7">TonB family protein</fullName>
    </submittedName>
</protein>
<comment type="subcellular location">
    <subcellularLocation>
        <location evidence="1">Membrane</location>
        <topology evidence="1">Single-pass membrane protein</topology>
    </subcellularLocation>
</comment>
<dbReference type="InterPro" id="IPR006597">
    <property type="entry name" value="Sel1-like"/>
</dbReference>
<reference evidence="7 8" key="1">
    <citation type="submission" date="2019-06" db="EMBL/GenBank/DDBJ databases">
        <title>Draft genome of Aliikangiella marina GYP-15.</title>
        <authorList>
            <person name="Wang G."/>
        </authorList>
    </citation>
    <scope>NUCLEOTIDE SEQUENCE [LARGE SCALE GENOMIC DNA]</scope>
    <source>
        <strain evidence="7 8">GYP-15</strain>
    </source>
</reference>
<gene>
    <name evidence="7" type="ORF">FLL45_08800</name>
</gene>
<dbReference type="PROSITE" id="PS52015">
    <property type="entry name" value="TONB_CTD"/>
    <property type="match status" value="1"/>
</dbReference>
<sequence>MHKIYSILLLIIFSPAVLADFNAALDAYESGNLSDAYSRFKSMGELGDSRSQFNLGAMYFNGESVDKDVNLAYAWMKLAIKSDNATEQQKSVFELVSSKVKDKEKAEKAYRVLEAKYSSEALLANLYPVIVKPENDNAFAAKPTKIVDPKYPRKAAMKGISGWVRFQFDVDKIGAPRNLVLLESFPDDMFVDASQRAIKKWRFEPATDSQGVSNVDKGLTYTMEYKIGVNGKAAKLLIKEDAYNIVKSQALQGDAVSQFKFGFMHKKFSDLEEDVNPNDWFLKAAVQDFPLAQYQLGLSLIKGQGCLEDKAKGIEWLSRSAASGLKDANEFLGTLASEVQSQESHQKAVQLFSAEKELSSYAKLDYAWLLATSPYQDVANPKLAIKLAEDLDHREFWDEATQYEIKAAAFAALGDYKKAVDLQQEALDEADDMNVDLSIIEERLSLYKKNQKWF</sequence>
<evidence type="ECO:0000256" key="3">
    <source>
        <dbReference type="ARBA" id="ARBA00022989"/>
    </source>
</evidence>
<dbReference type="RefSeq" id="WP_142941647.1">
    <property type="nucleotide sequence ID" value="NZ_VIKR01000002.1"/>
</dbReference>
<keyword evidence="8" id="KW-1185">Reference proteome</keyword>
<dbReference type="Proteomes" id="UP000317839">
    <property type="component" value="Unassembled WGS sequence"/>
</dbReference>
<dbReference type="Pfam" id="PF03544">
    <property type="entry name" value="TonB_C"/>
    <property type="match status" value="1"/>
</dbReference>
<evidence type="ECO:0000256" key="5">
    <source>
        <dbReference type="SAM" id="SignalP"/>
    </source>
</evidence>
<feature type="domain" description="TonB C-terminal" evidence="6">
    <location>
        <begin position="136"/>
        <end position="230"/>
    </location>
</feature>
<evidence type="ECO:0000256" key="2">
    <source>
        <dbReference type="ARBA" id="ARBA00022692"/>
    </source>
</evidence>
<proteinExistence type="predicted"/>
<feature type="signal peptide" evidence="5">
    <location>
        <begin position="1"/>
        <end position="19"/>
    </location>
</feature>
<evidence type="ECO:0000313" key="7">
    <source>
        <dbReference type="EMBL" id="TQV75029.1"/>
    </source>
</evidence>
<dbReference type="AlphaFoldDB" id="A0A545TCU1"/>
<dbReference type="NCBIfam" id="TIGR01352">
    <property type="entry name" value="tonB_Cterm"/>
    <property type="match status" value="1"/>
</dbReference>
<dbReference type="InterPro" id="IPR037682">
    <property type="entry name" value="TonB_C"/>
</dbReference>
<dbReference type="Pfam" id="PF08238">
    <property type="entry name" value="Sel1"/>
    <property type="match status" value="2"/>
</dbReference>
<accession>A0A545TCU1</accession>
<dbReference type="Gene3D" id="1.25.40.10">
    <property type="entry name" value="Tetratricopeptide repeat domain"/>
    <property type="match status" value="2"/>
</dbReference>
<dbReference type="EMBL" id="VIKR01000002">
    <property type="protein sequence ID" value="TQV75029.1"/>
    <property type="molecule type" value="Genomic_DNA"/>
</dbReference>
<evidence type="ECO:0000256" key="1">
    <source>
        <dbReference type="ARBA" id="ARBA00004167"/>
    </source>
</evidence>
<keyword evidence="3" id="KW-1133">Transmembrane helix</keyword>
<evidence type="ECO:0000256" key="4">
    <source>
        <dbReference type="ARBA" id="ARBA00023136"/>
    </source>
</evidence>
<comment type="caution">
    <text evidence="7">The sequence shown here is derived from an EMBL/GenBank/DDBJ whole genome shotgun (WGS) entry which is preliminary data.</text>
</comment>
<evidence type="ECO:0000259" key="6">
    <source>
        <dbReference type="PROSITE" id="PS52015"/>
    </source>
</evidence>
<dbReference type="SMART" id="SM00671">
    <property type="entry name" value="SEL1"/>
    <property type="match status" value="2"/>
</dbReference>
<dbReference type="PANTHER" id="PTHR11102">
    <property type="entry name" value="SEL-1-LIKE PROTEIN"/>
    <property type="match status" value="1"/>
</dbReference>
<keyword evidence="4" id="KW-0472">Membrane</keyword>
<evidence type="ECO:0000313" key="8">
    <source>
        <dbReference type="Proteomes" id="UP000317839"/>
    </source>
</evidence>
<dbReference type="Gene3D" id="3.30.2420.10">
    <property type="entry name" value="TonB"/>
    <property type="match status" value="1"/>
</dbReference>
<name>A0A545TCU1_9GAMM</name>
<dbReference type="SUPFAM" id="SSF74653">
    <property type="entry name" value="TolA/TonB C-terminal domain"/>
    <property type="match status" value="1"/>
</dbReference>
<keyword evidence="5" id="KW-0732">Signal</keyword>
<dbReference type="InterPro" id="IPR011990">
    <property type="entry name" value="TPR-like_helical_dom_sf"/>
</dbReference>
<dbReference type="GO" id="GO:0055085">
    <property type="term" value="P:transmembrane transport"/>
    <property type="evidence" value="ECO:0007669"/>
    <property type="project" value="InterPro"/>
</dbReference>